<dbReference type="EMBL" id="CAJPDS010000105">
    <property type="protein sequence ID" value="CAF9937845.1"/>
    <property type="molecule type" value="Genomic_DNA"/>
</dbReference>
<reference evidence="5" key="1">
    <citation type="submission" date="2021-03" db="EMBL/GenBank/DDBJ databases">
        <authorList>
            <person name="Tagirdzhanova G."/>
        </authorList>
    </citation>
    <scope>NUCLEOTIDE SEQUENCE</scope>
</reference>
<dbReference type="AlphaFoldDB" id="A0A8H3G8L2"/>
<sequence>MPPSSRKRKTKATATIASSPIFQQRGIQAFGSVSKANVDRIHSGKRKAIEGQKSSELDINLVKPGGKRKRGSRSHFSDEGDDEHKETKSTISSQKQSSATPSIPASSVDTPRKRIRPIPTILETPTKGARSSLGSFSLQSSPPTSQSASSAQSRPDTPPTSPFCPRSPISNPTACDHLPDEVQDLIDLHASFLTALSLHYAHHGSSTPVDLRVLCPSVARAWRRRAVSVEDIQRILAVAQQGLGPGVGFLCLLDYGYGKICLEAAECSAQDFHKRLANTEVLNDTFRKNLEKQWTLDTASGSSSQLNETFPSTLPLLPIGTCTSLSKLTPLLAKGQRRLEDFKASAIRAQKSSSFSNPSSKQVESSARPKLPASRSDSLLSRIRAKEMVQSTLPPPPSAAMLERKSSLRRLEEVVPVLELLTSGTIKGIQPNQKPLVNPQLQMQNQSFTMPTLVQHLQMSLRNQISKDDAIRCIRLLAEIVPEWVCIRQIGKCIGVTIRRGGVGRDEMGSRVQNMIESL</sequence>
<dbReference type="Pfam" id="PF16679">
    <property type="entry name" value="CDT1_C"/>
    <property type="match status" value="1"/>
</dbReference>
<evidence type="ECO:0000313" key="6">
    <source>
        <dbReference type="Proteomes" id="UP000664521"/>
    </source>
</evidence>
<feature type="compositionally biased region" description="Low complexity" evidence="3">
    <location>
        <begin position="131"/>
        <end position="153"/>
    </location>
</feature>
<dbReference type="Gene3D" id="1.10.10.1420">
    <property type="entry name" value="DNA replication factor Cdt1, C-terminal WH domain"/>
    <property type="match status" value="1"/>
</dbReference>
<dbReference type="OrthoDB" id="341730at2759"/>
<evidence type="ECO:0000256" key="3">
    <source>
        <dbReference type="SAM" id="MobiDB-lite"/>
    </source>
</evidence>
<gene>
    <name evidence="5" type="ORF">HETSPECPRED_000679</name>
</gene>
<feature type="region of interest" description="Disordered" evidence="3">
    <location>
        <begin position="45"/>
        <end position="172"/>
    </location>
</feature>
<dbReference type="Proteomes" id="UP000664521">
    <property type="component" value="Unassembled WGS sequence"/>
</dbReference>
<feature type="compositionally biased region" description="Polar residues" evidence="3">
    <location>
        <begin position="99"/>
        <end position="109"/>
    </location>
</feature>
<evidence type="ECO:0000256" key="1">
    <source>
        <dbReference type="ARBA" id="ARBA00008356"/>
    </source>
</evidence>
<comment type="caution">
    <text evidence="5">The sequence shown here is derived from an EMBL/GenBank/DDBJ whole genome shotgun (WGS) entry which is preliminary data.</text>
</comment>
<organism evidence="5 6">
    <name type="scientific">Heterodermia speciosa</name>
    <dbReference type="NCBI Taxonomy" id="116794"/>
    <lineage>
        <taxon>Eukaryota</taxon>
        <taxon>Fungi</taxon>
        <taxon>Dikarya</taxon>
        <taxon>Ascomycota</taxon>
        <taxon>Pezizomycotina</taxon>
        <taxon>Lecanoromycetes</taxon>
        <taxon>OSLEUM clade</taxon>
        <taxon>Lecanoromycetidae</taxon>
        <taxon>Caliciales</taxon>
        <taxon>Physciaceae</taxon>
        <taxon>Heterodermia</taxon>
    </lineage>
</organism>
<evidence type="ECO:0000313" key="5">
    <source>
        <dbReference type="EMBL" id="CAF9937845.1"/>
    </source>
</evidence>
<accession>A0A8H3G8L2</accession>
<feature type="region of interest" description="Disordered" evidence="3">
    <location>
        <begin position="350"/>
        <end position="377"/>
    </location>
</feature>
<dbReference type="Pfam" id="PF26121">
    <property type="entry name" value="HTH_CDT1"/>
    <property type="match status" value="1"/>
</dbReference>
<evidence type="ECO:0000259" key="4">
    <source>
        <dbReference type="Pfam" id="PF16679"/>
    </source>
</evidence>
<feature type="compositionally biased region" description="Basic and acidic residues" evidence="3">
    <location>
        <begin position="75"/>
        <end position="88"/>
    </location>
</feature>
<feature type="compositionally biased region" description="Basic and acidic residues" evidence="3">
    <location>
        <begin position="45"/>
        <end position="56"/>
    </location>
</feature>
<dbReference type="InterPro" id="IPR038090">
    <property type="entry name" value="Cdt1_C_WH_dom_sf"/>
</dbReference>
<keyword evidence="6" id="KW-1185">Reference proteome</keyword>
<feature type="domain" description="DNA replication factor Cdt1 C-terminal" evidence="4">
    <location>
        <begin position="378"/>
        <end position="490"/>
    </location>
</feature>
<comment type="similarity">
    <text evidence="1">Belongs to the Cdt1 family.</text>
</comment>
<dbReference type="InterPro" id="IPR032054">
    <property type="entry name" value="Cdt1_C"/>
</dbReference>
<protein>
    <recommendedName>
        <fullName evidence="4">DNA replication factor Cdt1 C-terminal domain-containing protein</fullName>
    </recommendedName>
</protein>
<keyword evidence="2" id="KW-0131">Cell cycle</keyword>
<evidence type="ECO:0000256" key="2">
    <source>
        <dbReference type="ARBA" id="ARBA00023306"/>
    </source>
</evidence>
<name>A0A8H3G8L2_9LECA</name>
<feature type="compositionally biased region" description="Low complexity" evidence="3">
    <location>
        <begin position="89"/>
        <end position="98"/>
    </location>
</feature>
<proteinExistence type="inferred from homology"/>